<evidence type="ECO:0000256" key="1">
    <source>
        <dbReference type="SAM" id="Phobius"/>
    </source>
</evidence>
<dbReference type="RefSeq" id="WP_036197993.1">
    <property type="nucleotide sequence ID" value="NZ_AVCY01000018.1"/>
</dbReference>
<reference evidence="2 3" key="1">
    <citation type="submission" date="2014-02" db="EMBL/GenBank/DDBJ databases">
        <title>Draft genome sequence of Lysinibacillus sinduriensis JCM 15800.</title>
        <authorList>
            <person name="Zhang F."/>
            <person name="Wang G."/>
            <person name="Zhang L."/>
        </authorList>
    </citation>
    <scope>NUCLEOTIDE SEQUENCE [LARGE SCALE GENOMIC DNA]</scope>
    <source>
        <strain evidence="2 3">JCM 15800</strain>
    </source>
</reference>
<keyword evidence="3" id="KW-1185">Reference proteome</keyword>
<name>A0A0A3HXZ1_9BACL</name>
<evidence type="ECO:0000313" key="2">
    <source>
        <dbReference type="EMBL" id="KGR77476.1"/>
    </source>
</evidence>
<comment type="caution">
    <text evidence="2">The sequence shown here is derived from an EMBL/GenBank/DDBJ whole genome shotgun (WGS) entry which is preliminary data.</text>
</comment>
<keyword evidence="1" id="KW-1133">Transmembrane helix</keyword>
<dbReference type="AlphaFoldDB" id="A0A0A3HXZ1"/>
<keyword evidence="1" id="KW-0472">Membrane</keyword>
<sequence>MKILIILISVILMSFTLVSIVLSIFNAETNKERLAILLMITEPADAVGYLFYIGLFGLIAGLLLF</sequence>
<proteinExistence type="predicted"/>
<dbReference type="EMBL" id="JPVO01000038">
    <property type="protein sequence ID" value="KGR77476.1"/>
    <property type="molecule type" value="Genomic_DNA"/>
</dbReference>
<feature type="transmembrane region" description="Helical" evidence="1">
    <location>
        <begin position="46"/>
        <end position="64"/>
    </location>
</feature>
<evidence type="ECO:0000313" key="3">
    <source>
        <dbReference type="Proteomes" id="UP000030408"/>
    </source>
</evidence>
<feature type="transmembrane region" description="Helical" evidence="1">
    <location>
        <begin position="6"/>
        <end position="25"/>
    </location>
</feature>
<organism evidence="2 3">
    <name type="scientific">Ureibacillus sinduriensis BLB-1 = JCM 15800</name>
    <dbReference type="NCBI Taxonomy" id="1384057"/>
    <lineage>
        <taxon>Bacteria</taxon>
        <taxon>Bacillati</taxon>
        <taxon>Bacillota</taxon>
        <taxon>Bacilli</taxon>
        <taxon>Bacillales</taxon>
        <taxon>Caryophanaceae</taxon>
        <taxon>Ureibacillus</taxon>
    </lineage>
</organism>
<gene>
    <name evidence="2" type="ORF">CD33_03010</name>
</gene>
<accession>A0A0A3HXZ1</accession>
<protein>
    <submittedName>
        <fullName evidence="2">Uncharacterized protein</fullName>
    </submittedName>
</protein>
<dbReference type="Proteomes" id="UP000030408">
    <property type="component" value="Unassembled WGS sequence"/>
</dbReference>
<keyword evidence="1" id="KW-0812">Transmembrane</keyword>